<organism evidence="1 2">
    <name type="scientific">Blautia obeum</name>
    <dbReference type="NCBI Taxonomy" id="40520"/>
    <lineage>
        <taxon>Bacteria</taxon>
        <taxon>Bacillati</taxon>
        <taxon>Bacillota</taxon>
        <taxon>Clostridia</taxon>
        <taxon>Lachnospirales</taxon>
        <taxon>Lachnospiraceae</taxon>
        <taxon>Blautia</taxon>
    </lineage>
</organism>
<dbReference type="EMBL" id="QRZI01000005">
    <property type="protein sequence ID" value="RGV64339.1"/>
    <property type="molecule type" value="Genomic_DNA"/>
</dbReference>
<dbReference type="RefSeq" id="WP_118037060.1">
    <property type="nucleotide sequence ID" value="NZ_QRYY01000006.1"/>
</dbReference>
<dbReference type="Proteomes" id="UP000265828">
    <property type="component" value="Unassembled WGS sequence"/>
</dbReference>
<reference evidence="1 2" key="1">
    <citation type="submission" date="2018-08" db="EMBL/GenBank/DDBJ databases">
        <title>A genome reference for cultivated species of the human gut microbiota.</title>
        <authorList>
            <person name="Zou Y."/>
            <person name="Xue W."/>
            <person name="Luo G."/>
        </authorList>
    </citation>
    <scope>NUCLEOTIDE SEQUENCE [LARGE SCALE GENOMIC DNA]</scope>
    <source>
        <strain evidence="1 2">AF14-23</strain>
    </source>
</reference>
<gene>
    <name evidence="1" type="ORF">DWW07_09050</name>
</gene>
<accession>A0A395X781</accession>
<name>A0A395X781_9FIRM</name>
<evidence type="ECO:0000313" key="1">
    <source>
        <dbReference type="EMBL" id="RGV64339.1"/>
    </source>
</evidence>
<protein>
    <submittedName>
        <fullName evidence="1">Uncharacterized protein</fullName>
    </submittedName>
</protein>
<evidence type="ECO:0000313" key="2">
    <source>
        <dbReference type="Proteomes" id="UP000265828"/>
    </source>
</evidence>
<comment type="caution">
    <text evidence="1">The sequence shown here is derived from an EMBL/GenBank/DDBJ whole genome shotgun (WGS) entry which is preliminary data.</text>
</comment>
<sequence>MKFKSNAKYDEEPKTGSIFALKYNSLRIVIHKYVGCGDTLFLNCSTLGIDNYDLRTEDFEEAVSKAKEIIMREVKKIREDSYIFYSDNNIEFDRY</sequence>
<proteinExistence type="predicted"/>
<dbReference type="AlphaFoldDB" id="A0A395X781"/>